<organism evidence="2 3">
    <name type="scientific">Massilia cavernae</name>
    <dbReference type="NCBI Taxonomy" id="2320864"/>
    <lineage>
        <taxon>Bacteria</taxon>
        <taxon>Pseudomonadati</taxon>
        <taxon>Pseudomonadota</taxon>
        <taxon>Betaproteobacteria</taxon>
        <taxon>Burkholderiales</taxon>
        <taxon>Oxalobacteraceae</taxon>
        <taxon>Telluria group</taxon>
        <taxon>Massilia</taxon>
    </lineage>
</organism>
<dbReference type="AlphaFoldDB" id="A0A418Y7V4"/>
<keyword evidence="1" id="KW-0812">Transmembrane</keyword>
<dbReference type="Proteomes" id="UP000284006">
    <property type="component" value="Unassembled WGS sequence"/>
</dbReference>
<evidence type="ECO:0000313" key="3">
    <source>
        <dbReference type="Proteomes" id="UP000284006"/>
    </source>
</evidence>
<keyword evidence="1" id="KW-0472">Membrane</keyword>
<comment type="caution">
    <text evidence="2">The sequence shown here is derived from an EMBL/GenBank/DDBJ whole genome shotgun (WGS) entry which is preliminary data.</text>
</comment>
<sequence length="163" mass="16559">MSIAVSAVVKPSRLLRAALAIHAALNLGAALYLLGPGAGAFAAPHAIAACCLVVAAAAAHACACPGNKRLIDISGLGEMRVTVQQDTGGTARHNTLSRLLPGSTIWPGSMLLLVRSEGGKTAPVAVLPDCVGAQQFRALAVAVRAIGGHAAQDQDFFDPHKIL</sequence>
<feature type="transmembrane region" description="Helical" evidence="1">
    <location>
        <begin position="14"/>
        <end position="35"/>
    </location>
</feature>
<evidence type="ECO:0000313" key="2">
    <source>
        <dbReference type="EMBL" id="RJG27106.1"/>
    </source>
</evidence>
<reference evidence="2 3" key="1">
    <citation type="submission" date="2018-09" db="EMBL/GenBank/DDBJ databases">
        <authorList>
            <person name="Zhu H."/>
        </authorList>
    </citation>
    <scope>NUCLEOTIDE SEQUENCE [LARGE SCALE GENOMIC DNA]</scope>
    <source>
        <strain evidence="2 3">K1S02-61</strain>
    </source>
</reference>
<dbReference type="OrthoDB" id="8757224at2"/>
<keyword evidence="3" id="KW-1185">Reference proteome</keyword>
<feature type="transmembrane region" description="Helical" evidence="1">
    <location>
        <begin position="41"/>
        <end position="63"/>
    </location>
</feature>
<dbReference type="EMBL" id="QYUP01000015">
    <property type="protein sequence ID" value="RJG27106.1"/>
    <property type="molecule type" value="Genomic_DNA"/>
</dbReference>
<accession>A0A418Y7V4</accession>
<gene>
    <name evidence="2" type="ORF">D3872_01715</name>
</gene>
<dbReference type="RefSeq" id="WP_119809190.1">
    <property type="nucleotide sequence ID" value="NZ_QYUP01000015.1"/>
</dbReference>
<protein>
    <submittedName>
        <fullName evidence="2">Uncharacterized protein</fullName>
    </submittedName>
</protein>
<evidence type="ECO:0000256" key="1">
    <source>
        <dbReference type="SAM" id="Phobius"/>
    </source>
</evidence>
<keyword evidence="1" id="KW-1133">Transmembrane helix</keyword>
<name>A0A418Y7V4_9BURK</name>
<proteinExistence type="predicted"/>